<feature type="region of interest" description="Disordered" evidence="1">
    <location>
        <begin position="1"/>
        <end position="21"/>
    </location>
</feature>
<feature type="compositionally biased region" description="Basic and acidic residues" evidence="1">
    <location>
        <begin position="9"/>
        <end position="20"/>
    </location>
</feature>
<dbReference type="Proteomes" id="UP000187013">
    <property type="component" value="Unassembled WGS sequence"/>
</dbReference>
<evidence type="ECO:0000313" key="2">
    <source>
        <dbReference type="EMBL" id="GAV55600.1"/>
    </source>
</evidence>
<gene>
    <name evidence="2" type="ORF">ZYGR_0AV02320</name>
</gene>
<organism evidence="2 3">
    <name type="scientific">Zygosaccharomyces rouxii</name>
    <dbReference type="NCBI Taxonomy" id="4956"/>
    <lineage>
        <taxon>Eukaryota</taxon>
        <taxon>Fungi</taxon>
        <taxon>Dikarya</taxon>
        <taxon>Ascomycota</taxon>
        <taxon>Saccharomycotina</taxon>
        <taxon>Saccharomycetes</taxon>
        <taxon>Saccharomycetales</taxon>
        <taxon>Saccharomycetaceae</taxon>
        <taxon>Zygosaccharomyces</taxon>
    </lineage>
</organism>
<name>A0A1Q3AIX7_ZYGRO</name>
<reference evidence="2 3" key="1">
    <citation type="submission" date="2016-08" db="EMBL/GenBank/DDBJ databases">
        <title>Draft genome sequence of allopolyploid Zygosaccharomyces rouxii.</title>
        <authorList>
            <person name="Watanabe J."/>
            <person name="Uehara K."/>
            <person name="Mogi Y."/>
            <person name="Tsukioka Y."/>
        </authorList>
    </citation>
    <scope>NUCLEOTIDE SEQUENCE [LARGE SCALE GENOMIC DNA]</scope>
    <source>
        <strain evidence="2 3">NBRC 110957</strain>
    </source>
</reference>
<dbReference type="EMBL" id="BDGX01000048">
    <property type="protein sequence ID" value="GAV55600.1"/>
    <property type="molecule type" value="Genomic_DNA"/>
</dbReference>
<dbReference type="InterPro" id="IPR035296">
    <property type="entry name" value="Mfa1/2"/>
</dbReference>
<dbReference type="AlphaFoldDB" id="A0A1Q3AIX7"/>
<protein>
    <submittedName>
        <fullName evidence="2">Uncharacterized protein</fullName>
    </submittedName>
</protein>
<evidence type="ECO:0000313" key="3">
    <source>
        <dbReference type="Proteomes" id="UP000187013"/>
    </source>
</evidence>
<evidence type="ECO:0000256" key="1">
    <source>
        <dbReference type="SAM" id="MobiDB-lite"/>
    </source>
</evidence>
<proteinExistence type="predicted"/>
<dbReference type="Pfam" id="PF17317">
    <property type="entry name" value="MFA1_2"/>
    <property type="match status" value="1"/>
</dbReference>
<comment type="caution">
    <text evidence="2">The sequence shown here is derived from an EMBL/GenBank/DDBJ whole genome shotgun (WGS) entry which is preliminary data.</text>
</comment>
<dbReference type="GO" id="GO:0000772">
    <property type="term" value="F:mating pheromone activity"/>
    <property type="evidence" value="ECO:0007669"/>
    <property type="project" value="InterPro"/>
</dbReference>
<accession>A0A1Q3AIX7</accession>
<dbReference type="GO" id="GO:0000750">
    <property type="term" value="P:pheromone-dependent signal transduction involved in conjugation with cellular fusion"/>
    <property type="evidence" value="ECO:0007669"/>
    <property type="project" value="InterPro"/>
</dbReference>
<sequence>MQPTTAQATKKDNSSDKKDNYMLGSNYDPICVIA</sequence>